<name>A0A1U7CYF3_9BACT</name>
<gene>
    <name evidence="2" type="ORF">BSF38_05539</name>
</gene>
<feature type="signal peptide" evidence="1">
    <location>
        <begin position="1"/>
        <end position="31"/>
    </location>
</feature>
<evidence type="ECO:0000313" key="2">
    <source>
        <dbReference type="EMBL" id="APW63951.1"/>
    </source>
</evidence>
<keyword evidence="3" id="KW-1185">Reference proteome</keyword>
<evidence type="ECO:0000313" key="3">
    <source>
        <dbReference type="Proteomes" id="UP000186309"/>
    </source>
</evidence>
<proteinExistence type="predicted"/>
<dbReference type="OrthoDB" id="287311at2"/>
<dbReference type="RefSeq" id="WP_145952360.1">
    <property type="nucleotide sequence ID" value="NZ_CP019082.1"/>
</dbReference>
<dbReference type="KEGG" id="pbor:BSF38_05539"/>
<dbReference type="EMBL" id="CP019082">
    <property type="protein sequence ID" value="APW63951.1"/>
    <property type="molecule type" value="Genomic_DNA"/>
</dbReference>
<dbReference type="AlphaFoldDB" id="A0A1U7CYF3"/>
<dbReference type="STRING" id="1387353.BSF38_05539"/>
<dbReference type="Proteomes" id="UP000186309">
    <property type="component" value="Chromosome"/>
</dbReference>
<keyword evidence="1" id="KW-0732">Signal</keyword>
<protein>
    <submittedName>
        <fullName evidence="2">Uncharacterized protein</fullName>
    </submittedName>
</protein>
<feature type="chain" id="PRO_5011984595" evidence="1">
    <location>
        <begin position="32"/>
        <end position="133"/>
    </location>
</feature>
<reference evidence="3" key="1">
    <citation type="submission" date="2016-12" db="EMBL/GenBank/DDBJ databases">
        <title>Comparative genomics of four Isosphaeraceae planctomycetes: a common pool of plasmids and glycoside hydrolase genes.</title>
        <authorList>
            <person name="Ivanova A."/>
        </authorList>
    </citation>
    <scope>NUCLEOTIDE SEQUENCE [LARGE SCALE GENOMIC DNA]</scope>
    <source>
        <strain evidence="3">PX4</strain>
    </source>
</reference>
<organism evidence="2 3">
    <name type="scientific">Paludisphaera borealis</name>
    <dbReference type="NCBI Taxonomy" id="1387353"/>
    <lineage>
        <taxon>Bacteria</taxon>
        <taxon>Pseudomonadati</taxon>
        <taxon>Planctomycetota</taxon>
        <taxon>Planctomycetia</taxon>
        <taxon>Isosphaerales</taxon>
        <taxon>Isosphaeraceae</taxon>
        <taxon>Paludisphaera</taxon>
    </lineage>
</organism>
<dbReference type="PROSITE" id="PS51257">
    <property type="entry name" value="PROKAR_LIPOPROTEIN"/>
    <property type="match status" value="1"/>
</dbReference>
<accession>A0A1U7CYF3</accession>
<evidence type="ECO:0000256" key="1">
    <source>
        <dbReference type="SAM" id="SignalP"/>
    </source>
</evidence>
<sequence>MLFDLRSRRSACGALAMLVALSVAGCSGGVANPVDPDRARVALKSALDHWKSGGDPLSMPTSATPMTVQDLEWQSGAKLVDYEVLGDGEPADANLRVKVKLTLAGKGKNAEKTVNYLVTTSPAVTVFRDAMRR</sequence>